<evidence type="ECO:0008006" key="9">
    <source>
        <dbReference type="Google" id="ProtNLM"/>
    </source>
</evidence>
<gene>
    <name evidence="7" type="ORF">OEZ85_013161</name>
</gene>
<name>A0ABY8U547_TETOB</name>
<evidence type="ECO:0000259" key="5">
    <source>
        <dbReference type="Pfam" id="PF00732"/>
    </source>
</evidence>
<dbReference type="Proteomes" id="UP001244341">
    <property type="component" value="Chromosome 7b"/>
</dbReference>
<feature type="domain" description="Glucose-methanol-choline oxidoreductase N-terminal" evidence="5">
    <location>
        <begin position="39"/>
        <end position="338"/>
    </location>
</feature>
<comment type="cofactor">
    <cofactor evidence="1">
        <name>FAD</name>
        <dbReference type="ChEBI" id="CHEBI:57692"/>
    </cofactor>
</comment>
<proteinExistence type="inferred from homology"/>
<evidence type="ECO:0000313" key="8">
    <source>
        <dbReference type="Proteomes" id="UP001244341"/>
    </source>
</evidence>
<dbReference type="SUPFAM" id="SSF51905">
    <property type="entry name" value="FAD/NAD(P)-binding domain"/>
    <property type="match status" value="1"/>
</dbReference>
<dbReference type="PANTHER" id="PTHR11552:SF147">
    <property type="entry name" value="CHOLINE DEHYDROGENASE, MITOCHONDRIAL"/>
    <property type="match status" value="1"/>
</dbReference>
<evidence type="ECO:0000256" key="2">
    <source>
        <dbReference type="ARBA" id="ARBA00010790"/>
    </source>
</evidence>
<evidence type="ECO:0000256" key="1">
    <source>
        <dbReference type="ARBA" id="ARBA00001974"/>
    </source>
</evidence>
<dbReference type="Pfam" id="PF00732">
    <property type="entry name" value="GMC_oxred_N"/>
    <property type="match status" value="1"/>
</dbReference>
<dbReference type="PIRSF" id="PIRSF000137">
    <property type="entry name" value="Alcohol_oxidase"/>
    <property type="match status" value="1"/>
</dbReference>
<evidence type="ECO:0000256" key="3">
    <source>
        <dbReference type="ARBA" id="ARBA00022630"/>
    </source>
</evidence>
<evidence type="ECO:0000313" key="7">
    <source>
        <dbReference type="EMBL" id="WIA16480.1"/>
    </source>
</evidence>
<evidence type="ECO:0000256" key="4">
    <source>
        <dbReference type="ARBA" id="ARBA00022827"/>
    </source>
</evidence>
<dbReference type="InterPro" id="IPR036188">
    <property type="entry name" value="FAD/NAD-bd_sf"/>
</dbReference>
<comment type="similarity">
    <text evidence="2">Belongs to the GMC oxidoreductase family.</text>
</comment>
<dbReference type="InterPro" id="IPR000172">
    <property type="entry name" value="GMC_OxRdtase_N"/>
</dbReference>
<keyword evidence="3" id="KW-0285">Flavoprotein</keyword>
<organism evidence="7 8">
    <name type="scientific">Tetradesmus obliquus</name>
    <name type="common">Green alga</name>
    <name type="synonym">Acutodesmus obliquus</name>
    <dbReference type="NCBI Taxonomy" id="3088"/>
    <lineage>
        <taxon>Eukaryota</taxon>
        <taxon>Viridiplantae</taxon>
        <taxon>Chlorophyta</taxon>
        <taxon>core chlorophytes</taxon>
        <taxon>Chlorophyceae</taxon>
        <taxon>CS clade</taxon>
        <taxon>Sphaeropleales</taxon>
        <taxon>Scenedesmaceae</taxon>
        <taxon>Tetradesmus</taxon>
    </lineage>
</organism>
<dbReference type="Gene3D" id="3.50.50.60">
    <property type="entry name" value="FAD/NAD(P)-binding domain"/>
    <property type="match status" value="1"/>
</dbReference>
<dbReference type="PANTHER" id="PTHR11552">
    <property type="entry name" value="GLUCOSE-METHANOL-CHOLINE GMC OXIDOREDUCTASE"/>
    <property type="match status" value="1"/>
</dbReference>
<dbReference type="Pfam" id="PF05199">
    <property type="entry name" value="GMC_oxred_C"/>
    <property type="match status" value="1"/>
</dbReference>
<dbReference type="InterPro" id="IPR007867">
    <property type="entry name" value="GMC_OxRtase_C"/>
</dbReference>
<accession>A0ABY8U547</accession>
<sequence length="610" mass="63485">MLAGQTSALRGARRPVGIKNASSAGRKQLVVRAASGQKYDYIIVGGGTAGCVLANRLTADGSKKVLVLEAGGMGGDMTSVVPAGLTRLFQHPTLDWNLFSSKQKQLTDREVYLARGKTLGGSSATNATLYLRGSPADYDAWGLPGWSGKDVLPWFISGETNSKGASKFHGSGGAMKVESPRYSNELHGAFFEAAAAAGLAANPDFNAWDRPQAGFGEFQVTQWNGRRADAFATHLKPAMGRPNLEVVTGARTTKLATEEGSAGVRAVGVEYALGGPSGSRQTAELAPGGELLLCSGTAANPQLLMLSGIGPAQQLAEAGIAVVAEAGGVGQNLQDHPATLWASQMKPELEHIAVTSELLTDDGKIKWQNYPNYFLFGKGPLATTGCDRGAFVNTRGDASDPDLQIRFVAGYALDPDAIQSYIKVGQLQATKQKWPAGVTMQLLTARPKSSGTVGLRSTDPFDLPKVDLDYFADEADLKTLVAGVKTARRIAEQSALGRYLSQEGWPGAGVSSDADLEAYVRKTACSGNALVGTCRMGASQGDGSVVSAADFGLWGVDGLRVIDASVVPKIPGGQTGAVTFMLAERAAQLLTKGTPIAAAKAAAAAQPALV</sequence>
<keyword evidence="8" id="KW-1185">Reference proteome</keyword>
<dbReference type="SUPFAM" id="SSF54373">
    <property type="entry name" value="FAD-linked reductases, C-terminal domain"/>
    <property type="match status" value="1"/>
</dbReference>
<reference evidence="7 8" key="1">
    <citation type="submission" date="2023-05" db="EMBL/GenBank/DDBJ databases">
        <title>A 100% complete, gapless, phased diploid assembly of the Scenedesmus obliquus UTEX 3031 genome.</title>
        <authorList>
            <person name="Biondi T.C."/>
            <person name="Hanschen E.R."/>
            <person name="Kwon T."/>
            <person name="Eng W."/>
            <person name="Kruse C.P.S."/>
            <person name="Koehler S.I."/>
            <person name="Kunde Y."/>
            <person name="Gleasner C.D."/>
            <person name="You Mak K.T."/>
            <person name="Polle J."/>
            <person name="Hovde B.T."/>
            <person name="Starkenburg S.R."/>
        </authorList>
    </citation>
    <scope>NUCLEOTIDE SEQUENCE [LARGE SCALE GENOMIC DNA]</scope>
    <source>
        <strain evidence="7 8">DOE0152z</strain>
    </source>
</reference>
<dbReference type="InterPro" id="IPR012132">
    <property type="entry name" value="GMC_OxRdtase"/>
</dbReference>
<protein>
    <recommendedName>
        <fullName evidence="9">Glucose-methanol-choline oxidoreductase N-terminal domain-containing protein</fullName>
    </recommendedName>
</protein>
<dbReference type="Gene3D" id="3.30.560.10">
    <property type="entry name" value="Glucose Oxidase, domain 3"/>
    <property type="match status" value="1"/>
</dbReference>
<dbReference type="EMBL" id="CP126214">
    <property type="protein sequence ID" value="WIA16480.1"/>
    <property type="molecule type" value="Genomic_DNA"/>
</dbReference>
<keyword evidence="4" id="KW-0274">FAD</keyword>
<evidence type="ECO:0000259" key="6">
    <source>
        <dbReference type="Pfam" id="PF05199"/>
    </source>
</evidence>
<feature type="domain" description="Glucose-methanol-choline oxidoreductase C-terminal" evidence="6">
    <location>
        <begin position="447"/>
        <end position="583"/>
    </location>
</feature>